<name>A0A2A9DMG8_9CORY</name>
<dbReference type="STRING" id="1724.GCA_001044175_00332"/>
<reference evidence="2 3" key="1">
    <citation type="submission" date="2017-10" db="EMBL/GenBank/DDBJ databases">
        <title>Sequencing the genomes of 1000 actinobacteria strains.</title>
        <authorList>
            <person name="Klenk H.-P."/>
        </authorList>
    </citation>
    <scope>NUCLEOTIDE SEQUENCE [LARGE SCALE GENOMIC DNA]</scope>
    <source>
        <strain evidence="2 3">DSM 20688</strain>
    </source>
</reference>
<accession>A0A2A9DMG8</accession>
<protein>
    <submittedName>
        <fullName evidence="2">Uncharacterized protein</fullName>
    </submittedName>
</protein>
<gene>
    <name evidence="2" type="ORF">ATK06_0212</name>
</gene>
<dbReference type="AlphaFoldDB" id="A0A2A9DMG8"/>
<dbReference type="Proteomes" id="UP000221653">
    <property type="component" value="Unassembled WGS sequence"/>
</dbReference>
<comment type="caution">
    <text evidence="2">The sequence shown here is derived from an EMBL/GenBank/DDBJ whole genome shotgun (WGS) entry which is preliminary data.</text>
</comment>
<keyword evidence="3" id="KW-1185">Reference proteome</keyword>
<feature type="transmembrane region" description="Helical" evidence="1">
    <location>
        <begin position="28"/>
        <end position="52"/>
    </location>
</feature>
<dbReference type="EMBL" id="PDJF01000001">
    <property type="protein sequence ID" value="PFG27162.1"/>
    <property type="molecule type" value="Genomic_DNA"/>
</dbReference>
<organism evidence="2 3">
    <name type="scientific">Corynebacterium renale</name>
    <dbReference type="NCBI Taxonomy" id="1724"/>
    <lineage>
        <taxon>Bacteria</taxon>
        <taxon>Bacillati</taxon>
        <taxon>Actinomycetota</taxon>
        <taxon>Actinomycetes</taxon>
        <taxon>Mycobacteriales</taxon>
        <taxon>Corynebacteriaceae</taxon>
        <taxon>Corynebacterium</taxon>
    </lineage>
</organism>
<sequence>MLVAFTALVVFIAVRLLGRLIVQGSFRIDRLTIASSCLAAIGFLIPSLIALLTGRWMSLIELVIVLLVLSALISIVWKIFSIMHEQNSEE</sequence>
<evidence type="ECO:0000313" key="3">
    <source>
        <dbReference type="Proteomes" id="UP000221653"/>
    </source>
</evidence>
<feature type="transmembrane region" description="Helical" evidence="1">
    <location>
        <begin position="59"/>
        <end position="80"/>
    </location>
</feature>
<keyword evidence="1" id="KW-0472">Membrane</keyword>
<keyword evidence="1" id="KW-0812">Transmembrane</keyword>
<evidence type="ECO:0000313" key="2">
    <source>
        <dbReference type="EMBL" id="PFG27162.1"/>
    </source>
</evidence>
<keyword evidence="1" id="KW-1133">Transmembrane helix</keyword>
<proteinExistence type="predicted"/>
<evidence type="ECO:0000256" key="1">
    <source>
        <dbReference type="SAM" id="Phobius"/>
    </source>
</evidence>